<evidence type="ECO:0000256" key="1">
    <source>
        <dbReference type="SAM" id="MobiDB-lite"/>
    </source>
</evidence>
<feature type="compositionally biased region" description="Basic and acidic residues" evidence="1">
    <location>
        <begin position="127"/>
        <end position="143"/>
    </location>
</feature>
<name>A0A6J4PZE2_9RHOB</name>
<feature type="non-terminal residue" evidence="2">
    <location>
        <position position="1"/>
    </location>
</feature>
<proteinExistence type="predicted"/>
<feature type="region of interest" description="Disordered" evidence="1">
    <location>
        <begin position="1"/>
        <end position="20"/>
    </location>
</feature>
<feature type="compositionally biased region" description="Basic and acidic residues" evidence="1">
    <location>
        <begin position="1"/>
        <end position="15"/>
    </location>
</feature>
<feature type="non-terminal residue" evidence="2">
    <location>
        <position position="174"/>
    </location>
</feature>
<evidence type="ECO:0000313" key="2">
    <source>
        <dbReference type="EMBL" id="CAA9430181.1"/>
    </source>
</evidence>
<dbReference type="AlphaFoldDB" id="A0A6J4PZE2"/>
<protein>
    <submittedName>
        <fullName evidence="2">RNA polymerase ECF-type sigma factor</fullName>
    </submittedName>
</protein>
<feature type="compositionally biased region" description="Basic and acidic residues" evidence="1">
    <location>
        <begin position="87"/>
        <end position="110"/>
    </location>
</feature>
<gene>
    <name evidence="2" type="ORF">AVDCRST_MAG15-2809</name>
</gene>
<reference evidence="2" key="1">
    <citation type="submission" date="2020-02" db="EMBL/GenBank/DDBJ databases">
        <authorList>
            <person name="Meier V. D."/>
        </authorList>
    </citation>
    <scope>NUCLEOTIDE SEQUENCE</scope>
    <source>
        <strain evidence="2">AVDCRST_MAG15</strain>
    </source>
</reference>
<sequence length="174" mass="17857">DLSRHDPGCRRDALPRFRSGGACAPAGAVGLCPEAPAAGGGCRGSRAGHDREGAGGAGPLSGRDQPEGLAFHHHAQFLQLPLAARPARSDAGDRGDRGQRGDALDADHRPVGQGGDRPNAARPDTGPSRHPDPDPRPGGELRGRGAGLRLFGWHGQEPPESRPRGSRGAGGQPL</sequence>
<accession>A0A6J4PZE2</accession>
<feature type="region of interest" description="Disordered" evidence="1">
    <location>
        <begin position="25"/>
        <end position="174"/>
    </location>
</feature>
<dbReference type="EMBL" id="CADCUU010000421">
    <property type="protein sequence ID" value="CAA9430181.1"/>
    <property type="molecule type" value="Genomic_DNA"/>
</dbReference>
<organism evidence="2">
    <name type="scientific">uncultured Rubellimicrobium sp</name>
    <dbReference type="NCBI Taxonomy" id="543078"/>
    <lineage>
        <taxon>Bacteria</taxon>
        <taxon>Pseudomonadati</taxon>
        <taxon>Pseudomonadota</taxon>
        <taxon>Alphaproteobacteria</taxon>
        <taxon>Rhodobacterales</taxon>
        <taxon>Roseobacteraceae</taxon>
        <taxon>Rubellimicrobium</taxon>
        <taxon>environmental samples</taxon>
    </lineage>
</organism>